<keyword evidence="7 15" id="KW-1133">Transmembrane helix</keyword>
<comment type="similarity">
    <text evidence="2 14">Belongs to the ATPase protein 8 family.</text>
</comment>
<evidence type="ECO:0000256" key="2">
    <source>
        <dbReference type="ARBA" id="ARBA00008892"/>
    </source>
</evidence>
<accession>F7UI93</accession>
<evidence type="ECO:0000256" key="5">
    <source>
        <dbReference type="ARBA" id="ARBA00022692"/>
    </source>
</evidence>
<evidence type="ECO:0000256" key="9">
    <source>
        <dbReference type="ARBA" id="ARBA00023128"/>
    </source>
</evidence>
<feature type="transmembrane region" description="Helical" evidence="15">
    <location>
        <begin position="6"/>
        <end position="26"/>
    </location>
</feature>
<evidence type="ECO:0000256" key="12">
    <source>
        <dbReference type="ARBA" id="ARBA00053067"/>
    </source>
</evidence>
<comment type="subcellular location">
    <subcellularLocation>
        <location evidence="1 14">Mitochondrion membrane</location>
        <topology evidence="1 14">Single-pass membrane protein</topology>
    </subcellularLocation>
</comment>
<dbReference type="GO" id="GO:0045259">
    <property type="term" value="C:proton-transporting ATP synthase complex"/>
    <property type="evidence" value="ECO:0007669"/>
    <property type="project" value="UniProtKB-KW"/>
</dbReference>
<keyword evidence="3 14" id="KW-0813">Transport</keyword>
<evidence type="ECO:0000256" key="7">
    <source>
        <dbReference type="ARBA" id="ARBA00022989"/>
    </source>
</evidence>
<dbReference type="PANTHER" id="PTHR39937">
    <property type="entry name" value="ATP SYNTHASE PROTEIN 8"/>
    <property type="match status" value="1"/>
</dbReference>
<keyword evidence="9 14" id="KW-0496">Mitochondrion</keyword>
<keyword evidence="4 14" id="KW-0138">CF(0)</keyword>
<keyword evidence="6 14" id="KW-0375">Hydrogen ion transport</keyword>
<evidence type="ECO:0000256" key="10">
    <source>
        <dbReference type="ARBA" id="ARBA00023136"/>
    </source>
</evidence>
<dbReference type="GO" id="GO:0015986">
    <property type="term" value="P:proton motive force-driven ATP synthesis"/>
    <property type="evidence" value="ECO:0007669"/>
    <property type="project" value="InterPro"/>
</dbReference>
<dbReference type="GO" id="GO:0015078">
    <property type="term" value="F:proton transmembrane transporter activity"/>
    <property type="evidence" value="ECO:0007669"/>
    <property type="project" value="InterPro"/>
</dbReference>
<comment type="function">
    <text evidence="12">Subunit 8, of the mitochondrial membrane ATP synthase complex (F(1)F(0) ATP synthase or Complex V) that produces ATP from ADP in the presence of a proton gradient across the membrane which is generated by electron transport complexes of the respiratory chain. ATP synthase complex consist of a soluble F(1) head domain - the catalytic core - and a membrane F(1) domain - the membrane proton channel. These two domains are linked by a central stalk rotating inside the F(1) region and a stationary peripheral stalk. During catalysis, ATP synthesis in the catalytic domain of F(1) is coupled via a rotary mechanism of the central stalk subunits to proton translocation. In vivo, can only synthesize ATP although its ATP hydrolase activity can be activated artificially in vitro. Part of the complex F(0) domain.</text>
</comment>
<dbReference type="AlphaFoldDB" id="F7UI93"/>
<gene>
    <name evidence="16" type="primary">ATPase 8</name>
</gene>
<keyword evidence="8 14" id="KW-0406">Ion transport</keyword>
<dbReference type="InterPro" id="IPR050635">
    <property type="entry name" value="ATPase_protein_8"/>
</dbReference>
<dbReference type="EMBL" id="AP011978">
    <property type="protein sequence ID" value="BAK41957.1"/>
    <property type="molecule type" value="Genomic_DNA"/>
</dbReference>
<evidence type="ECO:0000256" key="11">
    <source>
        <dbReference type="ARBA" id="ARBA00023310"/>
    </source>
</evidence>
<dbReference type="Pfam" id="PF00895">
    <property type="entry name" value="ATP-synt_8"/>
    <property type="match status" value="1"/>
</dbReference>
<evidence type="ECO:0000256" key="15">
    <source>
        <dbReference type="SAM" id="Phobius"/>
    </source>
</evidence>
<evidence type="ECO:0000256" key="13">
    <source>
        <dbReference type="ARBA" id="ARBA00064647"/>
    </source>
</evidence>
<evidence type="ECO:0000256" key="8">
    <source>
        <dbReference type="ARBA" id="ARBA00023065"/>
    </source>
</evidence>
<keyword evidence="5 14" id="KW-0812">Transmembrane</keyword>
<evidence type="ECO:0000256" key="4">
    <source>
        <dbReference type="ARBA" id="ARBA00022547"/>
    </source>
</evidence>
<evidence type="ECO:0000256" key="1">
    <source>
        <dbReference type="ARBA" id="ARBA00004304"/>
    </source>
</evidence>
<evidence type="ECO:0000256" key="14">
    <source>
        <dbReference type="RuleBase" id="RU003661"/>
    </source>
</evidence>
<proteinExistence type="inferred from homology"/>
<protein>
    <recommendedName>
        <fullName evidence="14">ATP synthase complex subunit 8</fullName>
    </recommendedName>
</protein>
<dbReference type="InterPro" id="IPR001421">
    <property type="entry name" value="ATP8_metazoa"/>
</dbReference>
<evidence type="ECO:0000313" key="16">
    <source>
        <dbReference type="EMBL" id="BAK41957.1"/>
    </source>
</evidence>
<name>F7UI93_ELEEL</name>
<geneLocation type="mitochondrion" evidence="16"/>
<dbReference type="GO" id="GO:0031966">
    <property type="term" value="C:mitochondrial membrane"/>
    <property type="evidence" value="ECO:0007669"/>
    <property type="project" value="UniProtKB-SubCell"/>
</dbReference>
<sequence length="53" mass="6407">MPQLDPSPWFPVLLLTWIIFITIPPLKLMKYNHINEPTHMNPTSPKTWTWPWH</sequence>
<evidence type="ECO:0000256" key="3">
    <source>
        <dbReference type="ARBA" id="ARBA00022448"/>
    </source>
</evidence>
<keyword evidence="10 15" id="KW-0472">Membrane</keyword>
<keyword evidence="11" id="KW-0066">ATP synthesis</keyword>
<comment type="subunit">
    <text evidence="13">Component of the ATP synthase complex composed at least of ATP5F1A/subunit alpha, ATP5F1B/subunit beta, ATP5MC1/subunit c (homooctomer), MT-ATP6/subunit a, MT-ATP8/subunit 8, ATP5ME/subunit e, ATP5MF/subunit f, ATP5MG/subunit g, ATP5MK/subunit k, ATP5MJ/subunit j, ATP5F1C/subunit gamma, ATP5F1D/subunit delta, ATP5F1E/subunit epsilon, ATP5PF/subunit F6, ATP5PB/subunit b, ATP5PD/subunit d, ATP5PO/subunit OSCP. ATP synthase complex consists of a soluble F(1) head domain (subunits alpha(3) and beta(3)) - the catalytic core - and a membrane F(0) domain - the membrane proton channel (subunits c, a, 8, e, f, g, k and j). These two domains are linked by a central stalk (subunits gamma, delta, and epsilon) rotating inside the F1 region and a stationary peripheral stalk (subunits F6, b, d, and OSCP).</text>
</comment>
<organism evidence="16">
    <name type="scientific">Electrophorus electricus</name>
    <name type="common">Electric eel</name>
    <name type="synonym">Gymnotus electricus</name>
    <dbReference type="NCBI Taxonomy" id="8005"/>
    <lineage>
        <taxon>Eukaryota</taxon>
        <taxon>Metazoa</taxon>
        <taxon>Chordata</taxon>
        <taxon>Craniata</taxon>
        <taxon>Vertebrata</taxon>
        <taxon>Euteleostomi</taxon>
        <taxon>Actinopterygii</taxon>
        <taxon>Neopterygii</taxon>
        <taxon>Teleostei</taxon>
        <taxon>Ostariophysi</taxon>
        <taxon>Gymnotiformes</taxon>
        <taxon>Gymnotoidei</taxon>
        <taxon>Gymnotidae</taxon>
        <taxon>Electrophorus</taxon>
    </lineage>
</organism>
<evidence type="ECO:0000256" key="6">
    <source>
        <dbReference type="ARBA" id="ARBA00022781"/>
    </source>
</evidence>
<dbReference type="PANTHER" id="PTHR39937:SF1">
    <property type="entry name" value="ATP SYNTHASE PROTEIN 8"/>
    <property type="match status" value="1"/>
</dbReference>
<reference evidence="16" key="1">
    <citation type="journal article" date="2011" name="BMC Evol. Biol.">
        <title>Evolutionary history of Otophysi (Teleostei), a major clade of the modern freshwater fishes: Pangaean origin and Mesozoic radiation.</title>
        <authorList>
            <person name="Nakatani M."/>
            <person name="Miya M."/>
            <person name="Mabuchi K."/>
            <person name="Saitoh K."/>
            <person name="Nishida M."/>
        </authorList>
    </citation>
    <scope>NUCLEOTIDE SEQUENCE</scope>
    <source>
        <tissue evidence="16">Muscle</tissue>
    </source>
</reference>